<keyword evidence="6 10" id="KW-0735">Signal-anchor</keyword>
<dbReference type="Pfam" id="PF01762">
    <property type="entry name" value="Galactosyl_T"/>
    <property type="match status" value="1"/>
</dbReference>
<dbReference type="GO" id="GO:0000139">
    <property type="term" value="C:Golgi membrane"/>
    <property type="evidence" value="ECO:0007669"/>
    <property type="project" value="UniProtKB-SubCell"/>
</dbReference>
<gene>
    <name evidence="11" type="ORF">Clacol_001065</name>
</gene>
<evidence type="ECO:0000256" key="6">
    <source>
        <dbReference type="ARBA" id="ARBA00022968"/>
    </source>
</evidence>
<dbReference type="GO" id="GO:0016758">
    <property type="term" value="F:hexosyltransferase activity"/>
    <property type="evidence" value="ECO:0007669"/>
    <property type="project" value="InterPro"/>
</dbReference>
<evidence type="ECO:0000256" key="10">
    <source>
        <dbReference type="RuleBase" id="RU363063"/>
    </source>
</evidence>
<proteinExistence type="inferred from homology"/>
<evidence type="ECO:0000256" key="4">
    <source>
        <dbReference type="ARBA" id="ARBA00022679"/>
    </source>
</evidence>
<dbReference type="EMBL" id="BPWL01000002">
    <property type="protein sequence ID" value="GJJ06869.1"/>
    <property type="molecule type" value="Genomic_DNA"/>
</dbReference>
<dbReference type="PANTHER" id="PTHR11214:SF3">
    <property type="entry name" value="BETA-1,3-GALACTOSYLTRANSFERASE 6"/>
    <property type="match status" value="1"/>
</dbReference>
<dbReference type="AlphaFoldDB" id="A0AAV4ZXL9"/>
<keyword evidence="12" id="KW-1185">Reference proteome</keyword>
<dbReference type="Gene3D" id="3.90.550.50">
    <property type="match status" value="1"/>
</dbReference>
<dbReference type="PANTHER" id="PTHR11214">
    <property type="entry name" value="BETA-1,3-N-ACETYLGLUCOSAMINYLTRANSFERASE"/>
    <property type="match status" value="1"/>
</dbReference>
<evidence type="ECO:0000256" key="5">
    <source>
        <dbReference type="ARBA" id="ARBA00022692"/>
    </source>
</evidence>
<reference evidence="11" key="1">
    <citation type="submission" date="2021-10" db="EMBL/GenBank/DDBJ databases">
        <title>De novo Genome Assembly of Clathrus columnatus (Basidiomycota, Fungi) Using Illumina and Nanopore Sequence Data.</title>
        <authorList>
            <person name="Ogiso-Tanaka E."/>
            <person name="Itagaki H."/>
            <person name="Hosoya T."/>
            <person name="Hosaka K."/>
        </authorList>
    </citation>
    <scope>NUCLEOTIDE SEQUENCE</scope>
    <source>
        <strain evidence="11">MO-923</strain>
    </source>
</reference>
<evidence type="ECO:0000256" key="1">
    <source>
        <dbReference type="ARBA" id="ARBA00004323"/>
    </source>
</evidence>
<feature type="transmembrane region" description="Helical" evidence="10">
    <location>
        <begin position="59"/>
        <end position="77"/>
    </location>
</feature>
<comment type="similarity">
    <text evidence="2 10">Belongs to the glycosyltransferase 31 family.</text>
</comment>
<evidence type="ECO:0000256" key="3">
    <source>
        <dbReference type="ARBA" id="ARBA00022676"/>
    </source>
</evidence>
<dbReference type="EC" id="2.4.1.-" evidence="10"/>
<dbReference type="Proteomes" id="UP001050691">
    <property type="component" value="Unassembled WGS sequence"/>
</dbReference>
<keyword evidence="3 10" id="KW-0328">Glycosyltransferase</keyword>
<protein>
    <recommendedName>
        <fullName evidence="10">Hexosyltransferase</fullName>
        <ecNumber evidence="10">2.4.1.-</ecNumber>
    </recommendedName>
</protein>
<dbReference type="InterPro" id="IPR002659">
    <property type="entry name" value="Glyco_trans_31"/>
</dbReference>
<organism evidence="11 12">
    <name type="scientific">Clathrus columnatus</name>
    <dbReference type="NCBI Taxonomy" id="1419009"/>
    <lineage>
        <taxon>Eukaryota</taxon>
        <taxon>Fungi</taxon>
        <taxon>Dikarya</taxon>
        <taxon>Basidiomycota</taxon>
        <taxon>Agaricomycotina</taxon>
        <taxon>Agaricomycetes</taxon>
        <taxon>Phallomycetidae</taxon>
        <taxon>Phallales</taxon>
        <taxon>Clathraceae</taxon>
        <taxon>Clathrus</taxon>
    </lineage>
</organism>
<keyword evidence="7 10" id="KW-1133">Transmembrane helix</keyword>
<name>A0AAV4ZXL9_9AGAM</name>
<dbReference type="GO" id="GO:0006493">
    <property type="term" value="P:protein O-linked glycosylation"/>
    <property type="evidence" value="ECO:0007669"/>
    <property type="project" value="TreeGrafter"/>
</dbReference>
<sequence>MRGRTLPLLHTPVGADFEAGPWVRTSPLLPLSNRKERRLTNSTHSRRSSSSLFRPRRRYILIIFIIIVVVIVCDIRGKTWRGPVYIFDKKPRPKWLDSPYTTKSLSKEPLILRVAVISHPSELERRRAIRDSIFRGVPSHEIQFDYRFFLGVSEDMEDGNGGKTNSLYREAEKYKDMVILKNIPETYDRIAQKRFAALKWASRSIFLADTFSNTTYDYFMTLDSDTFVRFKALARRFSVIMKNHKNVNPREQAIMIGRMKYARTYWLNAMIDDEDANTLERDIEVYGPRYKYPVGIGYMLSSFLVKTLLSIEPPVPHHIEYPKDDVMIGFYVASLKHYPKHNSVYRYGHPWNIFSTRVYPPRNLLPRPIDTLIIDDNLGWHDFPGRKYGHKFEGSVGWDSVCVHHIKTEEFYFLRNMKEFQGEWEMET</sequence>
<evidence type="ECO:0000313" key="11">
    <source>
        <dbReference type="EMBL" id="GJJ06869.1"/>
    </source>
</evidence>
<comment type="subcellular location">
    <subcellularLocation>
        <location evidence="1 10">Golgi apparatus membrane</location>
        <topology evidence="1 10">Single-pass type II membrane protein</topology>
    </subcellularLocation>
</comment>
<evidence type="ECO:0000256" key="8">
    <source>
        <dbReference type="ARBA" id="ARBA00023034"/>
    </source>
</evidence>
<keyword evidence="8 10" id="KW-0333">Golgi apparatus</keyword>
<accession>A0AAV4ZXL9</accession>
<keyword evidence="9 10" id="KW-0472">Membrane</keyword>
<evidence type="ECO:0000256" key="2">
    <source>
        <dbReference type="ARBA" id="ARBA00008661"/>
    </source>
</evidence>
<keyword evidence="5 10" id="KW-0812">Transmembrane</keyword>
<keyword evidence="4" id="KW-0808">Transferase</keyword>
<evidence type="ECO:0000313" key="12">
    <source>
        <dbReference type="Proteomes" id="UP001050691"/>
    </source>
</evidence>
<comment type="caution">
    <text evidence="11">The sequence shown here is derived from an EMBL/GenBank/DDBJ whole genome shotgun (WGS) entry which is preliminary data.</text>
</comment>
<evidence type="ECO:0000256" key="9">
    <source>
        <dbReference type="ARBA" id="ARBA00023136"/>
    </source>
</evidence>
<evidence type="ECO:0000256" key="7">
    <source>
        <dbReference type="ARBA" id="ARBA00022989"/>
    </source>
</evidence>